<dbReference type="InterPro" id="IPR023406">
    <property type="entry name" value="Topo_IA_AS"/>
</dbReference>
<comment type="similarity">
    <text evidence="4">Belongs to the type IA topoisomerase family.</text>
</comment>
<dbReference type="PROSITE" id="PS00396">
    <property type="entry name" value="TOPO_IA_1"/>
    <property type="match status" value="1"/>
</dbReference>
<keyword evidence="3 4" id="KW-0413">Isomerase</keyword>
<dbReference type="PROSITE" id="PS52039">
    <property type="entry name" value="TOPO_IA_2"/>
    <property type="match status" value="1"/>
</dbReference>
<comment type="catalytic activity">
    <reaction evidence="4">
        <text>ATP-independent breakage of single-stranded DNA, followed by passage and rejoining.</text>
        <dbReference type="EC" id="5.6.2.1"/>
    </reaction>
</comment>
<dbReference type="GO" id="GO:0003917">
    <property type="term" value="F:DNA topoisomerase type I (single strand cut, ATP-independent) activity"/>
    <property type="evidence" value="ECO:0007669"/>
    <property type="project" value="UniProtKB-EC"/>
</dbReference>
<evidence type="ECO:0000256" key="4">
    <source>
        <dbReference type="RuleBase" id="RU362092"/>
    </source>
</evidence>
<dbReference type="GO" id="GO:0006281">
    <property type="term" value="P:DNA repair"/>
    <property type="evidence" value="ECO:0007669"/>
    <property type="project" value="TreeGrafter"/>
</dbReference>
<dbReference type="InterPro" id="IPR003602">
    <property type="entry name" value="Topo_IA_DNA-bd_dom"/>
</dbReference>
<proteinExistence type="inferred from homology"/>
<evidence type="ECO:0000313" key="7">
    <source>
        <dbReference type="WBParaSite" id="PDA_v2.g24331.t1"/>
    </source>
</evidence>
<dbReference type="Gene3D" id="1.10.290.10">
    <property type="entry name" value="Topoisomerase I, domain 4"/>
    <property type="match status" value="1"/>
</dbReference>
<accession>A0A914QAY9</accession>
<dbReference type="SMART" id="SM00437">
    <property type="entry name" value="TOP1Ac"/>
    <property type="match status" value="1"/>
</dbReference>
<name>A0A914QAY9_9BILA</name>
<dbReference type="WBParaSite" id="PDA_v2.g24331.t1">
    <property type="protein sequence ID" value="PDA_v2.g24331.t1"/>
    <property type="gene ID" value="PDA_v2.g24331"/>
</dbReference>
<evidence type="ECO:0000256" key="1">
    <source>
        <dbReference type="ARBA" id="ARBA00023029"/>
    </source>
</evidence>
<organism evidence="6 7">
    <name type="scientific">Panagrolaimus davidi</name>
    <dbReference type="NCBI Taxonomy" id="227884"/>
    <lineage>
        <taxon>Eukaryota</taxon>
        <taxon>Metazoa</taxon>
        <taxon>Ecdysozoa</taxon>
        <taxon>Nematoda</taxon>
        <taxon>Chromadorea</taxon>
        <taxon>Rhabditida</taxon>
        <taxon>Tylenchina</taxon>
        <taxon>Panagrolaimomorpha</taxon>
        <taxon>Panagrolaimoidea</taxon>
        <taxon>Panagrolaimidae</taxon>
        <taxon>Panagrolaimus</taxon>
    </lineage>
</organism>
<dbReference type="GO" id="GO:0005634">
    <property type="term" value="C:nucleus"/>
    <property type="evidence" value="ECO:0007669"/>
    <property type="project" value="TreeGrafter"/>
</dbReference>
<dbReference type="InterPro" id="IPR023405">
    <property type="entry name" value="Topo_IA_core_domain"/>
</dbReference>
<reference evidence="7" key="1">
    <citation type="submission" date="2022-11" db="UniProtKB">
        <authorList>
            <consortium name="WormBaseParasite"/>
        </authorList>
    </citation>
    <scope>IDENTIFICATION</scope>
</reference>
<dbReference type="InterPro" id="IPR013826">
    <property type="entry name" value="Topo_IA_cen_sub3"/>
</dbReference>
<dbReference type="GO" id="GO:0006265">
    <property type="term" value="P:DNA topological change"/>
    <property type="evidence" value="ECO:0007669"/>
    <property type="project" value="InterPro"/>
</dbReference>
<evidence type="ECO:0000313" key="6">
    <source>
        <dbReference type="Proteomes" id="UP000887578"/>
    </source>
</evidence>
<dbReference type="InterPro" id="IPR013497">
    <property type="entry name" value="Topo_IA_cen"/>
</dbReference>
<evidence type="ECO:0000259" key="5">
    <source>
        <dbReference type="PROSITE" id="PS52039"/>
    </source>
</evidence>
<keyword evidence="2 4" id="KW-0238">DNA-binding</keyword>
<evidence type="ECO:0000256" key="2">
    <source>
        <dbReference type="ARBA" id="ARBA00023125"/>
    </source>
</evidence>
<dbReference type="Gene3D" id="1.10.460.10">
    <property type="entry name" value="Topoisomerase I, domain 2"/>
    <property type="match status" value="1"/>
</dbReference>
<sequence length="374" mass="43525">MKIKQCEVVQVSKSNPISEPSPPGLNSFELLKFLSRYLRIDSSAAAQVAQHLYEIGLISYPRSESTKYSYDFVVVLEQLYHNLKIVNGTNVSGRYENRIMEVIEKMEIDTIENAKNKGVDSLDHPPITPTQKRLINYDESGQRRYSNNQYLNNTDKIVYNFIVRRFLAIFMDAYSYCKNAVKFKVGRHEFEYSFFTTQKAGFTELLPELIKNGTNDKNLSFNIGSKFPFDVKVKEIPMPFLEEYELIQNMEDHNIGTDGSIPNHIAVIERVKYVKIDNDTFTLEPELLGTLLVNAYKDCIPDLINPKCRARFIKDIRCIASGEKSFTEVYEKYLKEFDENFQRLSKALFLYFNEHVDKFRGCFPNNKCVTEKRR</sequence>
<keyword evidence="1 4" id="KW-0799">Topoisomerase</keyword>
<evidence type="ECO:0000256" key="3">
    <source>
        <dbReference type="ARBA" id="ARBA00023235"/>
    </source>
</evidence>
<comment type="function">
    <text evidence="4">Introduces a single-strand break via transesterification at a target site in duplex DNA. Releases the supercoiling and torsional tension of DNA introduced during the DNA replication and transcription by transiently cleaving and rejoining one strand of the DNA duplex. The scissile phosphodiester is attacked by the catalytic tyrosine of the enzyme, resulting in the formation of a DNA-(5'-phosphotyrosyl)-enzyme intermediate and the expulsion of a 3'-OH DNA strand.</text>
</comment>
<dbReference type="SUPFAM" id="SSF56712">
    <property type="entry name" value="Prokaryotic type I DNA topoisomerase"/>
    <property type="match status" value="1"/>
</dbReference>
<dbReference type="AlphaFoldDB" id="A0A914QAY9"/>
<feature type="domain" description="Topo IA-type catalytic" evidence="5">
    <location>
        <begin position="1"/>
        <end position="341"/>
    </location>
</feature>
<dbReference type="InterPro" id="IPR000380">
    <property type="entry name" value="Topo_IA"/>
</dbReference>
<dbReference type="Proteomes" id="UP000887578">
    <property type="component" value="Unplaced"/>
</dbReference>
<dbReference type="InterPro" id="IPR013824">
    <property type="entry name" value="Topo_IA_cen_sub1"/>
</dbReference>
<dbReference type="Pfam" id="PF01131">
    <property type="entry name" value="Topoisom_bac"/>
    <property type="match status" value="1"/>
</dbReference>
<keyword evidence="6" id="KW-1185">Reference proteome</keyword>
<dbReference type="GO" id="GO:0006310">
    <property type="term" value="P:DNA recombination"/>
    <property type="evidence" value="ECO:0007669"/>
    <property type="project" value="TreeGrafter"/>
</dbReference>
<dbReference type="PANTHER" id="PTHR11390">
    <property type="entry name" value="PROKARYOTIC DNA TOPOISOMERASE"/>
    <property type="match status" value="1"/>
</dbReference>
<dbReference type="GO" id="GO:0003677">
    <property type="term" value="F:DNA binding"/>
    <property type="evidence" value="ECO:0007669"/>
    <property type="project" value="UniProtKB-KW"/>
</dbReference>
<dbReference type="EC" id="5.6.2.1" evidence="4"/>
<protein>
    <recommendedName>
        <fullName evidence="4">DNA topoisomerase</fullName>
        <ecNumber evidence="4">5.6.2.1</ecNumber>
    </recommendedName>
</protein>
<dbReference type="PANTHER" id="PTHR11390:SF20">
    <property type="entry name" value="DNA TOPOISOMERASE 3-BETA-1"/>
    <property type="match status" value="1"/>
</dbReference>